<protein>
    <recommendedName>
        <fullName evidence="3">Transposase</fullName>
    </recommendedName>
</protein>
<comment type="caution">
    <text evidence="1">The sequence shown here is derived from an EMBL/GenBank/DDBJ whole genome shotgun (WGS) entry which is preliminary data.</text>
</comment>
<evidence type="ECO:0008006" key="3">
    <source>
        <dbReference type="Google" id="ProtNLM"/>
    </source>
</evidence>
<dbReference type="AlphaFoldDB" id="S3ITZ1"/>
<evidence type="ECO:0000313" key="1">
    <source>
        <dbReference type="EMBL" id="EPF17233.1"/>
    </source>
</evidence>
<accession>S3ITZ1</accession>
<sequence>MLKSLISKGLTVTHGCENRYNYYRWKEIGCPFACMLERGANSLLSELFRKD</sequence>
<dbReference type="EMBL" id="ASZQ01000274">
    <property type="protein sequence ID" value="EPF17233.1"/>
    <property type="molecule type" value="Genomic_DNA"/>
</dbReference>
<evidence type="ECO:0000313" key="2">
    <source>
        <dbReference type="Proteomes" id="UP000014617"/>
    </source>
</evidence>
<dbReference type="Proteomes" id="UP000014617">
    <property type="component" value="Unassembled WGS sequence"/>
</dbReference>
<reference evidence="1 2" key="1">
    <citation type="journal article" date="2013" name="Genome Announc.">
        <title>Draft Genome Sequence of the Brazilian Toxic Bloom-Forming Cyanobacterium Microcystis aeruginosa Strain SPC777.</title>
        <authorList>
            <person name="Fiore M.F."/>
            <person name="Alvarenga D.O."/>
            <person name="Varani A.M."/>
            <person name="Hoff-Risseti C."/>
            <person name="Crespim E."/>
            <person name="Ramos R.T."/>
            <person name="Silva A."/>
            <person name="Schaker P.D."/>
            <person name="Heck K."/>
            <person name="Rigonato J."/>
            <person name="Schneider M.P."/>
        </authorList>
    </citation>
    <scope>NUCLEOTIDE SEQUENCE [LARGE SCALE GENOMIC DNA]</scope>
    <source>
        <strain evidence="2">SPC 777</strain>
    </source>
</reference>
<organism evidence="1 2">
    <name type="scientific">Microcystis aeruginosa SPC777</name>
    <dbReference type="NCBI Taxonomy" id="482300"/>
    <lineage>
        <taxon>Bacteria</taxon>
        <taxon>Bacillati</taxon>
        <taxon>Cyanobacteriota</taxon>
        <taxon>Cyanophyceae</taxon>
        <taxon>Oscillatoriophycideae</taxon>
        <taxon>Chroococcales</taxon>
        <taxon>Microcystaceae</taxon>
        <taxon>Microcystis</taxon>
    </lineage>
</organism>
<name>S3ITZ1_MICAE</name>
<proteinExistence type="predicted"/>
<gene>
    <name evidence="1" type="ORF">MAESPC_04973</name>
</gene>